<evidence type="ECO:0000313" key="2">
    <source>
        <dbReference type="Proteomes" id="UP000217211"/>
    </source>
</evidence>
<organism evidence="1 2">
    <name type="scientific">Sinorhizobium sojae CCBAU 05684</name>
    <dbReference type="NCBI Taxonomy" id="716928"/>
    <lineage>
        <taxon>Bacteria</taxon>
        <taxon>Pseudomonadati</taxon>
        <taxon>Pseudomonadota</taxon>
        <taxon>Alphaproteobacteria</taxon>
        <taxon>Hyphomicrobiales</taxon>
        <taxon>Rhizobiaceae</taxon>
        <taxon>Sinorhizobium/Ensifer group</taxon>
        <taxon>Sinorhizobium</taxon>
    </lineage>
</organism>
<dbReference type="AlphaFoldDB" id="A0A249PDR5"/>
<dbReference type="EMBL" id="CP023067">
    <property type="protein sequence ID" value="ASY63905.1"/>
    <property type="molecule type" value="Genomic_DNA"/>
</dbReference>
<reference evidence="1 2" key="1">
    <citation type="submission" date="2017-08" db="EMBL/GenBank/DDBJ databases">
        <title>Multipartite genome sequences of Sinorhizobium species nodulating soybeans.</title>
        <authorList>
            <person name="Tian C.F."/>
        </authorList>
    </citation>
    <scope>NUCLEOTIDE SEQUENCE [LARGE SCALE GENOMIC DNA]</scope>
    <source>
        <strain evidence="1 2">CCBAU 05684</strain>
    </source>
</reference>
<proteinExistence type="predicted"/>
<evidence type="ECO:0000313" key="1">
    <source>
        <dbReference type="EMBL" id="ASY63905.1"/>
    </source>
</evidence>
<dbReference type="KEGG" id="esj:SJ05684_c24650"/>
<gene>
    <name evidence="1" type="ORF">SJ05684_c24650</name>
</gene>
<protein>
    <submittedName>
        <fullName evidence="1">Uncharacterized protein</fullName>
    </submittedName>
</protein>
<sequence length="102" mass="11856">MPLLGTRCFKNRTWATPRPALLILSFRPSSKAFERVQYDEKTNVKRKQNATPFCFASAPTLLCGVEKHNCHRRAFARRLKILHCKTNDGRDGPSRRRGRDRE</sequence>
<dbReference type="Proteomes" id="UP000217211">
    <property type="component" value="Chromosome"/>
</dbReference>
<keyword evidence="2" id="KW-1185">Reference proteome</keyword>
<name>A0A249PDR5_9HYPH</name>
<accession>A0A249PDR5</accession>